<evidence type="ECO:0000313" key="2">
    <source>
        <dbReference type="EMBL" id="KAE9608394.1"/>
    </source>
</evidence>
<accession>A0A6A4Q4N5</accession>
<evidence type="ECO:0000313" key="3">
    <source>
        <dbReference type="Proteomes" id="UP000447434"/>
    </source>
</evidence>
<dbReference type="AlphaFoldDB" id="A0A6A4Q4N5"/>
<feature type="transmembrane region" description="Helical" evidence="1">
    <location>
        <begin position="12"/>
        <end position="31"/>
    </location>
</feature>
<organism evidence="2 3">
    <name type="scientific">Lupinus albus</name>
    <name type="common">White lupine</name>
    <name type="synonym">Lupinus termis</name>
    <dbReference type="NCBI Taxonomy" id="3870"/>
    <lineage>
        <taxon>Eukaryota</taxon>
        <taxon>Viridiplantae</taxon>
        <taxon>Streptophyta</taxon>
        <taxon>Embryophyta</taxon>
        <taxon>Tracheophyta</taxon>
        <taxon>Spermatophyta</taxon>
        <taxon>Magnoliopsida</taxon>
        <taxon>eudicotyledons</taxon>
        <taxon>Gunneridae</taxon>
        <taxon>Pentapetalae</taxon>
        <taxon>rosids</taxon>
        <taxon>fabids</taxon>
        <taxon>Fabales</taxon>
        <taxon>Fabaceae</taxon>
        <taxon>Papilionoideae</taxon>
        <taxon>50 kb inversion clade</taxon>
        <taxon>genistoids sensu lato</taxon>
        <taxon>core genistoids</taxon>
        <taxon>Genisteae</taxon>
        <taxon>Lupinus</taxon>
    </lineage>
</organism>
<dbReference type="Proteomes" id="UP000447434">
    <property type="component" value="Chromosome 8"/>
</dbReference>
<keyword evidence="1" id="KW-0472">Membrane</keyword>
<keyword evidence="3" id="KW-1185">Reference proteome</keyword>
<sequence length="56" mass="6449">MVAWCLHCRATLLVRHVLIFSLQLTLIPLSATKCKAHPSNTILRKLFIITYLLLFI</sequence>
<evidence type="ECO:0000256" key="1">
    <source>
        <dbReference type="SAM" id="Phobius"/>
    </source>
</evidence>
<keyword evidence="1" id="KW-0812">Transmembrane</keyword>
<keyword evidence="1" id="KW-1133">Transmembrane helix</keyword>
<dbReference type="EMBL" id="WOCE01000008">
    <property type="protein sequence ID" value="KAE9608394.1"/>
    <property type="molecule type" value="Genomic_DNA"/>
</dbReference>
<name>A0A6A4Q4N5_LUPAL</name>
<comment type="caution">
    <text evidence="2">The sequence shown here is derived from an EMBL/GenBank/DDBJ whole genome shotgun (WGS) entry which is preliminary data.</text>
</comment>
<proteinExistence type="predicted"/>
<reference evidence="3" key="1">
    <citation type="journal article" date="2020" name="Nat. Commun.">
        <title>Genome sequence of the cluster root forming white lupin.</title>
        <authorList>
            <person name="Hufnagel B."/>
            <person name="Marques A."/>
            <person name="Soriano A."/>
            <person name="Marques L."/>
            <person name="Divol F."/>
            <person name="Doumas P."/>
            <person name="Sallet E."/>
            <person name="Mancinotti D."/>
            <person name="Carrere S."/>
            <person name="Marande W."/>
            <person name="Arribat S."/>
            <person name="Keller J."/>
            <person name="Huneau C."/>
            <person name="Blein T."/>
            <person name="Aime D."/>
            <person name="Laguerre M."/>
            <person name="Taylor J."/>
            <person name="Schubert V."/>
            <person name="Nelson M."/>
            <person name="Geu-Flores F."/>
            <person name="Crespi M."/>
            <person name="Gallardo-Guerrero K."/>
            <person name="Delaux P.-M."/>
            <person name="Salse J."/>
            <person name="Berges H."/>
            <person name="Guyot R."/>
            <person name="Gouzy J."/>
            <person name="Peret B."/>
        </authorList>
    </citation>
    <scope>NUCLEOTIDE SEQUENCE [LARGE SCALE GENOMIC DNA]</scope>
    <source>
        <strain evidence="3">cv. Amiga</strain>
    </source>
</reference>
<gene>
    <name evidence="2" type="ORF">Lalb_Chr08g0235101</name>
</gene>
<protein>
    <submittedName>
        <fullName evidence="2">Uncharacterized protein</fullName>
    </submittedName>
</protein>